<dbReference type="SMART" id="SM00322">
    <property type="entry name" value="KH"/>
    <property type="match status" value="5"/>
</dbReference>
<feature type="domain" description="K Homology" evidence="4">
    <location>
        <begin position="160"/>
        <end position="235"/>
    </location>
</feature>
<keyword evidence="6" id="KW-1185">Reference proteome</keyword>
<dbReference type="EMBL" id="BSYO01000004">
    <property type="protein sequence ID" value="GMH03867.1"/>
    <property type="molecule type" value="Genomic_DNA"/>
</dbReference>
<dbReference type="Gene3D" id="3.30.310.210">
    <property type="match status" value="1"/>
</dbReference>
<feature type="region of interest" description="Disordered" evidence="3">
    <location>
        <begin position="82"/>
        <end position="120"/>
    </location>
</feature>
<feature type="domain" description="K Homology" evidence="4">
    <location>
        <begin position="289"/>
        <end position="366"/>
    </location>
</feature>
<evidence type="ECO:0000256" key="3">
    <source>
        <dbReference type="SAM" id="MobiDB-lite"/>
    </source>
</evidence>
<keyword evidence="1" id="KW-0677">Repeat</keyword>
<dbReference type="Proteomes" id="UP001279734">
    <property type="component" value="Unassembled WGS sequence"/>
</dbReference>
<evidence type="ECO:0000313" key="5">
    <source>
        <dbReference type="EMBL" id="GMH03867.1"/>
    </source>
</evidence>
<evidence type="ECO:0000313" key="6">
    <source>
        <dbReference type="Proteomes" id="UP001279734"/>
    </source>
</evidence>
<evidence type="ECO:0000259" key="4">
    <source>
        <dbReference type="SMART" id="SM00322"/>
    </source>
</evidence>
<feature type="region of interest" description="Disordered" evidence="3">
    <location>
        <begin position="1"/>
        <end position="22"/>
    </location>
</feature>
<comment type="caution">
    <text evidence="5">The sequence shown here is derived from an EMBL/GenBank/DDBJ whole genome shotgun (WGS) entry which is preliminary data.</text>
</comment>
<feature type="domain" description="K Homology" evidence="4">
    <location>
        <begin position="374"/>
        <end position="449"/>
    </location>
</feature>
<feature type="domain" description="K Homology" evidence="4">
    <location>
        <begin position="24"/>
        <end position="133"/>
    </location>
</feature>
<evidence type="ECO:0000256" key="2">
    <source>
        <dbReference type="PROSITE-ProRule" id="PRU00117"/>
    </source>
</evidence>
<feature type="domain" description="K Homology" evidence="4">
    <location>
        <begin position="583"/>
        <end position="653"/>
    </location>
</feature>
<evidence type="ECO:0000256" key="1">
    <source>
        <dbReference type="ARBA" id="ARBA00022737"/>
    </source>
</evidence>
<dbReference type="GO" id="GO:0003723">
    <property type="term" value="F:RNA binding"/>
    <property type="evidence" value="ECO:0007669"/>
    <property type="project" value="UniProtKB-UniRule"/>
</dbReference>
<dbReference type="PROSITE" id="PS50084">
    <property type="entry name" value="KH_TYPE_1"/>
    <property type="match status" value="5"/>
</dbReference>
<feature type="compositionally biased region" description="Low complexity" evidence="3">
    <location>
        <begin position="84"/>
        <end position="99"/>
    </location>
</feature>
<reference evidence="5" key="1">
    <citation type="submission" date="2023-05" db="EMBL/GenBank/DDBJ databases">
        <title>Nepenthes gracilis genome sequencing.</title>
        <authorList>
            <person name="Fukushima K."/>
        </authorList>
    </citation>
    <scope>NUCLEOTIDE SEQUENCE</scope>
    <source>
        <strain evidence="5">SING2019-196</strain>
    </source>
</reference>
<sequence>MDAPFPLNRHHPPPPTPPLKAAPGETLFRILCPVSKTGCLIGKGGAIVRQLREETGAKIRIVDEFLPPCCDERVIIVVGHNARNSQSNSNPKDNSSKSNDLARRNSANGETLDNSKSEEVPSAAQRALIKVFERILKVDEERSEKIEEERKEDSGGSVNCNVVCRLLVPSYQAGCVLGRGGKIVEKIRHETGAQIRVFPRSHIPACAWPGDELIQLTGNFQAVKKALLSVSSCLEDSLKEDAFLGDNTRESFPQRGHSSGLHGGDYHCRVYATGPAPERIEPELRIVQEEVVFKLLCPIDKVGSLIGKGGCVVRAIENETGASIKIADAVAPDSNERVVVIAARENMELQRSPAQDAVIRVHSRISELGFEPAAAVVARLLVHSRQMGCLLGRGGIIIAEMRRLTGASIRVFGREQGSKYSTQNVEVVQITGSLQSVHDALFQITCRLREISFASRPSLYNASGSAYFTGFPELPPPLFRPRHDPHSPGHYPSPIGFRHGFDNFSAGQVQAHPTPFSHGMDRIGASKSDQFNNPYGPMLDRPPSPRTWIAEAVSSGNPGRISDIGSDSISGNGHLESGGQPLTKTTAEVVVPQALLSHVYGENNDNLTHIRQFSGANVAVHDPKPGATEGVVTLSGTPNQLRAAQSLIQAFILCGQTF</sequence>
<dbReference type="Gene3D" id="3.30.1370.10">
    <property type="entry name" value="K Homology domain, type 1"/>
    <property type="match status" value="3"/>
</dbReference>
<dbReference type="PANTHER" id="PTHR10288">
    <property type="entry name" value="KH DOMAIN CONTAINING RNA BINDING PROTEIN"/>
    <property type="match status" value="1"/>
</dbReference>
<dbReference type="AlphaFoldDB" id="A0AAD3XGP5"/>
<dbReference type="InterPro" id="IPR004087">
    <property type="entry name" value="KH_dom"/>
</dbReference>
<dbReference type="CDD" id="cd22460">
    <property type="entry name" value="KH-I_PEPPER_rpt2_like"/>
    <property type="match status" value="2"/>
</dbReference>
<dbReference type="CDD" id="cd22459">
    <property type="entry name" value="KH-I_PEPPER_rpt1_like"/>
    <property type="match status" value="1"/>
</dbReference>
<protein>
    <recommendedName>
        <fullName evidence="4">K Homology domain-containing protein</fullName>
    </recommendedName>
</protein>
<dbReference type="SUPFAM" id="SSF54791">
    <property type="entry name" value="Eukaryotic type KH-domain (KH-domain type I)"/>
    <property type="match status" value="5"/>
</dbReference>
<dbReference type="InterPro" id="IPR036612">
    <property type="entry name" value="KH_dom_type_1_sf"/>
</dbReference>
<dbReference type="InterPro" id="IPR004088">
    <property type="entry name" value="KH_dom_type_1"/>
</dbReference>
<name>A0AAD3XGP5_NEPGR</name>
<dbReference type="Pfam" id="PF00013">
    <property type="entry name" value="KH_1"/>
    <property type="match status" value="5"/>
</dbReference>
<organism evidence="5 6">
    <name type="scientific">Nepenthes gracilis</name>
    <name type="common">Slender pitcher plant</name>
    <dbReference type="NCBI Taxonomy" id="150966"/>
    <lineage>
        <taxon>Eukaryota</taxon>
        <taxon>Viridiplantae</taxon>
        <taxon>Streptophyta</taxon>
        <taxon>Embryophyta</taxon>
        <taxon>Tracheophyta</taxon>
        <taxon>Spermatophyta</taxon>
        <taxon>Magnoliopsida</taxon>
        <taxon>eudicotyledons</taxon>
        <taxon>Gunneridae</taxon>
        <taxon>Pentapetalae</taxon>
        <taxon>Caryophyllales</taxon>
        <taxon>Nepenthaceae</taxon>
        <taxon>Nepenthes</taxon>
    </lineage>
</organism>
<accession>A0AAD3XGP5</accession>
<gene>
    <name evidence="5" type="ORF">Nepgr_005706</name>
</gene>
<proteinExistence type="predicted"/>
<keyword evidence="2" id="KW-0694">RNA-binding</keyword>